<dbReference type="Ensembl" id="ENSPKIT00000019685.1">
    <property type="protein sequence ID" value="ENSPKIP00000038691.1"/>
    <property type="gene ID" value="ENSPKIG00000016372.1"/>
</dbReference>
<keyword evidence="1" id="KW-0812">Transmembrane</keyword>
<accession>A0A3B3T8S2</accession>
<evidence type="ECO:0000313" key="3">
    <source>
        <dbReference type="Proteomes" id="UP000261540"/>
    </source>
</evidence>
<dbReference type="GeneTree" id="ENSGT01050000246062"/>
<reference evidence="2" key="2">
    <citation type="submission" date="2025-09" db="UniProtKB">
        <authorList>
            <consortium name="Ensembl"/>
        </authorList>
    </citation>
    <scope>IDENTIFICATION</scope>
</reference>
<reference evidence="2" key="1">
    <citation type="submission" date="2025-08" db="UniProtKB">
        <authorList>
            <consortium name="Ensembl"/>
        </authorList>
    </citation>
    <scope>IDENTIFICATION</scope>
</reference>
<feature type="transmembrane region" description="Helical" evidence="1">
    <location>
        <begin position="21"/>
        <end position="44"/>
    </location>
</feature>
<keyword evidence="3" id="KW-1185">Reference proteome</keyword>
<organism evidence="2 3">
    <name type="scientific">Paramormyrops kingsleyae</name>
    <dbReference type="NCBI Taxonomy" id="1676925"/>
    <lineage>
        <taxon>Eukaryota</taxon>
        <taxon>Metazoa</taxon>
        <taxon>Chordata</taxon>
        <taxon>Craniata</taxon>
        <taxon>Vertebrata</taxon>
        <taxon>Euteleostomi</taxon>
        <taxon>Actinopterygii</taxon>
        <taxon>Neopterygii</taxon>
        <taxon>Teleostei</taxon>
        <taxon>Osteoglossocephala</taxon>
        <taxon>Osteoglossomorpha</taxon>
        <taxon>Osteoglossiformes</taxon>
        <taxon>Mormyridae</taxon>
        <taxon>Paramormyrops</taxon>
    </lineage>
</organism>
<feature type="transmembrane region" description="Helical" evidence="1">
    <location>
        <begin position="101"/>
        <end position="120"/>
    </location>
</feature>
<dbReference type="Proteomes" id="UP000261540">
    <property type="component" value="Unplaced"/>
</dbReference>
<protein>
    <submittedName>
        <fullName evidence="2">Uncharacterized protein</fullName>
    </submittedName>
</protein>
<keyword evidence="1" id="KW-1133">Transmembrane helix</keyword>
<proteinExistence type="predicted"/>
<dbReference type="AlphaFoldDB" id="A0A3B3T8S2"/>
<evidence type="ECO:0000313" key="2">
    <source>
        <dbReference type="Ensembl" id="ENSPKIP00000038691.1"/>
    </source>
</evidence>
<sequence>ISGKLSATATLTMTVADRGGCPLSSTITVSFCFTASLSLIWRIVLISPFCKPTSNSGLSGVFSRVYDSQAFCPDTSGKLSANSTLTLTVAEKEGSPLSSTVTVSFCLITSLSLIWHIVLVSPFCKPTSNKGLSVAFCNLYENQAFCPESTSTATSSM</sequence>
<keyword evidence="1" id="KW-0472">Membrane</keyword>
<evidence type="ECO:0000256" key="1">
    <source>
        <dbReference type="SAM" id="Phobius"/>
    </source>
</evidence>
<name>A0A3B3T8S2_9TELE</name>